<dbReference type="InterPro" id="IPR020608">
    <property type="entry name" value="RNA_pol_subH/Rpb5_CS"/>
</dbReference>
<keyword evidence="2" id="KW-0804">Transcription</keyword>
<dbReference type="Proteomes" id="UP000700334">
    <property type="component" value="Unassembled WGS sequence"/>
</dbReference>
<evidence type="ECO:0000313" key="10">
    <source>
        <dbReference type="Proteomes" id="UP000700334"/>
    </source>
</evidence>
<dbReference type="GO" id="GO:0005736">
    <property type="term" value="C:RNA polymerase I complex"/>
    <property type="evidence" value="ECO:0007669"/>
    <property type="project" value="TreeGrafter"/>
</dbReference>
<comment type="subcellular location">
    <subcellularLocation>
        <location evidence="1">Nucleus</location>
    </subcellularLocation>
</comment>
<keyword evidence="3" id="KW-0539">Nucleus</keyword>
<accession>A0A8J6B2T8</accession>
<dbReference type="InterPro" id="IPR036710">
    <property type="entry name" value="RNA_pol_Rpb5_N_sf"/>
</dbReference>
<evidence type="ECO:0000256" key="6">
    <source>
        <dbReference type="ARBA" id="ARBA00033084"/>
    </source>
</evidence>
<dbReference type="FunFam" id="3.90.940.20:FF:000001">
    <property type="entry name" value="DNA-directed RNA polymerases I, II, and III subunit RPABC1"/>
    <property type="match status" value="1"/>
</dbReference>
<organism evidence="9 10">
    <name type="scientific">Galemys pyrenaicus</name>
    <name type="common">Iberian desman</name>
    <name type="synonym">Pyrenean desman</name>
    <dbReference type="NCBI Taxonomy" id="202257"/>
    <lineage>
        <taxon>Eukaryota</taxon>
        <taxon>Metazoa</taxon>
        <taxon>Chordata</taxon>
        <taxon>Craniata</taxon>
        <taxon>Vertebrata</taxon>
        <taxon>Euteleostomi</taxon>
        <taxon>Mammalia</taxon>
        <taxon>Eutheria</taxon>
        <taxon>Laurasiatheria</taxon>
        <taxon>Eulipotyphla</taxon>
        <taxon>Talpidae</taxon>
        <taxon>Galemys</taxon>
    </lineage>
</organism>
<dbReference type="OrthoDB" id="248779at2759"/>
<gene>
    <name evidence="9" type="ORF">J0S82_006010</name>
</gene>
<dbReference type="GO" id="GO:0003899">
    <property type="term" value="F:DNA-directed RNA polymerase activity"/>
    <property type="evidence" value="ECO:0007669"/>
    <property type="project" value="InterPro"/>
</dbReference>
<dbReference type="Gene3D" id="3.90.940.20">
    <property type="entry name" value="RPB5-like RNA polymerase subunit"/>
    <property type="match status" value="1"/>
</dbReference>
<dbReference type="PANTHER" id="PTHR10535:SF0">
    <property type="entry name" value="DNA-DIRECTED RNA POLYMERASES I, II, AND III SUBUNIT RPABC1"/>
    <property type="match status" value="1"/>
</dbReference>
<dbReference type="GO" id="GO:0006362">
    <property type="term" value="P:transcription elongation by RNA polymerase I"/>
    <property type="evidence" value="ECO:0007669"/>
    <property type="project" value="TreeGrafter"/>
</dbReference>
<dbReference type="Pfam" id="PF03871">
    <property type="entry name" value="RNA_pol_Rpb5_N"/>
    <property type="match status" value="1"/>
</dbReference>
<evidence type="ECO:0000259" key="8">
    <source>
        <dbReference type="Pfam" id="PF03871"/>
    </source>
</evidence>
<keyword evidence="9" id="KW-0240">DNA-directed RNA polymerase</keyword>
<dbReference type="Pfam" id="PF01191">
    <property type="entry name" value="RNA_pol_Rpb5_C"/>
    <property type="match status" value="1"/>
</dbReference>
<dbReference type="InterPro" id="IPR005571">
    <property type="entry name" value="RNA_pol_Rpb5_N"/>
</dbReference>
<sequence>MPGQAANSCVTLHSSLFRYGVVCSFSLQLCHDRGYLVTQDELDQTLEEFKAQFGDKPSEGRPRRTDLTVLVAHNDDPTDQMFVFFPGEHLLSDPESVDLYPFTWPRKKAPLILYALLIIHPPVYLLRYPVLACSLSPEEPKVGIKTIKVYCQRMQEENITRALIVVQQGMTPSAKQSLVDMAPKYILEQFLQQELLINITEHELVPEHVVMTKEEVTELLARYKLRENQLPRIQAGDPVARYFGIKRGQVVKIIRPSETAGRYITYRLVQ</sequence>
<evidence type="ECO:0000256" key="5">
    <source>
        <dbReference type="ARBA" id="ARBA00032836"/>
    </source>
</evidence>
<dbReference type="Gene3D" id="3.40.1340.10">
    <property type="entry name" value="RNA polymerase, Rpb5, N-terminal domain"/>
    <property type="match status" value="2"/>
</dbReference>
<dbReference type="AlphaFoldDB" id="A0A8J6B2T8"/>
<evidence type="ECO:0000259" key="7">
    <source>
        <dbReference type="Pfam" id="PF01191"/>
    </source>
</evidence>
<name>A0A8J6B2T8_GALPY</name>
<dbReference type="EMBL" id="JAGFMF010011614">
    <property type="protein sequence ID" value="KAG8519184.1"/>
    <property type="molecule type" value="Genomic_DNA"/>
</dbReference>
<dbReference type="SUPFAM" id="SSF55287">
    <property type="entry name" value="RPB5-like RNA polymerase subunit"/>
    <property type="match status" value="1"/>
</dbReference>
<comment type="similarity">
    <text evidence="4">Belongs to the archaeal Rpo5/eukaryotic RPB5 RNA polymerase subunit family.</text>
</comment>
<dbReference type="SUPFAM" id="SSF53036">
    <property type="entry name" value="Eukaryotic RPB5 N-terminal domain"/>
    <property type="match status" value="2"/>
</dbReference>
<proteinExistence type="inferred from homology"/>
<evidence type="ECO:0000256" key="2">
    <source>
        <dbReference type="ARBA" id="ARBA00023163"/>
    </source>
</evidence>
<evidence type="ECO:0000256" key="3">
    <source>
        <dbReference type="ARBA" id="ARBA00023242"/>
    </source>
</evidence>
<dbReference type="NCBIfam" id="NF007129">
    <property type="entry name" value="PRK09570.1"/>
    <property type="match status" value="1"/>
</dbReference>
<dbReference type="GO" id="GO:0005666">
    <property type="term" value="C:RNA polymerase III complex"/>
    <property type="evidence" value="ECO:0007669"/>
    <property type="project" value="TreeGrafter"/>
</dbReference>
<keyword evidence="10" id="KW-1185">Reference proteome</keyword>
<dbReference type="GO" id="GO:0005665">
    <property type="term" value="C:RNA polymerase II, core complex"/>
    <property type="evidence" value="ECO:0007669"/>
    <property type="project" value="TreeGrafter"/>
</dbReference>
<feature type="domain" description="RNA polymerase Rpb5 N-terminal" evidence="8">
    <location>
        <begin position="27"/>
        <end position="89"/>
    </location>
</feature>
<dbReference type="PROSITE" id="PS01110">
    <property type="entry name" value="RNA_POL_H_23KD"/>
    <property type="match status" value="1"/>
</dbReference>
<dbReference type="PANTHER" id="PTHR10535">
    <property type="entry name" value="DNA-DIRECTED RNA POLYMERASES I, II, AND III SUBUNIT RPABC1"/>
    <property type="match status" value="1"/>
</dbReference>
<evidence type="ECO:0000256" key="4">
    <source>
        <dbReference type="ARBA" id="ARBA00025765"/>
    </source>
</evidence>
<dbReference type="GO" id="GO:0003677">
    <property type="term" value="F:DNA binding"/>
    <property type="evidence" value="ECO:0007669"/>
    <property type="project" value="InterPro"/>
</dbReference>
<dbReference type="GO" id="GO:0042797">
    <property type="term" value="P:tRNA transcription by RNA polymerase III"/>
    <property type="evidence" value="ECO:0007669"/>
    <property type="project" value="TreeGrafter"/>
</dbReference>
<dbReference type="GO" id="GO:0006366">
    <property type="term" value="P:transcription by RNA polymerase II"/>
    <property type="evidence" value="ECO:0007669"/>
    <property type="project" value="TreeGrafter"/>
</dbReference>
<dbReference type="InterPro" id="IPR035913">
    <property type="entry name" value="RPB5-like_sf"/>
</dbReference>
<dbReference type="FunFam" id="3.40.1340.10:FF:000004">
    <property type="entry name" value="DNA-directed RNA polymerases I, II, and III subunit RPABC1"/>
    <property type="match status" value="1"/>
</dbReference>
<comment type="caution">
    <text evidence="9">The sequence shown here is derived from an EMBL/GenBank/DDBJ whole genome shotgun (WGS) entry which is preliminary data.</text>
</comment>
<dbReference type="HAMAP" id="MF_00025">
    <property type="entry name" value="RNApol_Rpo5_RPB5"/>
    <property type="match status" value="1"/>
</dbReference>
<dbReference type="InterPro" id="IPR014381">
    <property type="entry name" value="Arch_Rpo5/euc_Rpb5"/>
</dbReference>
<dbReference type="InterPro" id="IPR000783">
    <property type="entry name" value="RNA_pol_subH/Rpb5_C"/>
</dbReference>
<protein>
    <recommendedName>
        <fullName evidence="6">DNA-directed RNA polymerase II subunit E</fullName>
    </recommendedName>
    <alternativeName>
        <fullName evidence="5">RPB5 homolog</fullName>
    </alternativeName>
</protein>
<feature type="domain" description="RNA polymerase subunit H/Rpb5 C-terminal" evidence="7">
    <location>
        <begin position="197"/>
        <end position="269"/>
    </location>
</feature>
<evidence type="ECO:0000256" key="1">
    <source>
        <dbReference type="ARBA" id="ARBA00004123"/>
    </source>
</evidence>
<evidence type="ECO:0000313" key="9">
    <source>
        <dbReference type="EMBL" id="KAG8519184.1"/>
    </source>
</evidence>
<reference evidence="9" key="1">
    <citation type="journal article" date="2021" name="Evol. Appl.">
        <title>The genome of the Pyrenean desman and the effects of bottlenecks and inbreeding on the genomic landscape of an endangered species.</title>
        <authorList>
            <person name="Escoda L."/>
            <person name="Castresana J."/>
        </authorList>
    </citation>
    <scope>NUCLEOTIDE SEQUENCE</scope>
    <source>
        <strain evidence="9">IBE-C5619</strain>
    </source>
</reference>